<gene>
    <name evidence="8" type="ORF">EDM22_08220</name>
</gene>
<feature type="transmembrane region" description="Helical" evidence="6">
    <location>
        <begin position="99"/>
        <end position="127"/>
    </location>
</feature>
<feature type="transmembrane region" description="Helical" evidence="6">
    <location>
        <begin position="139"/>
        <end position="157"/>
    </location>
</feature>
<feature type="transmembrane region" description="Helical" evidence="6">
    <location>
        <begin position="406"/>
        <end position="429"/>
    </location>
</feature>
<proteinExistence type="predicted"/>
<comment type="subcellular location">
    <subcellularLocation>
        <location evidence="1">Membrane</location>
        <topology evidence="1">Multi-pass membrane protein</topology>
    </subcellularLocation>
</comment>
<feature type="transmembrane region" description="Helical" evidence="6">
    <location>
        <begin position="332"/>
        <end position="350"/>
    </location>
</feature>
<feature type="region of interest" description="Disordered" evidence="5">
    <location>
        <begin position="484"/>
        <end position="503"/>
    </location>
</feature>
<evidence type="ECO:0000313" key="9">
    <source>
        <dbReference type="Proteomes" id="UP000275048"/>
    </source>
</evidence>
<evidence type="ECO:0000256" key="4">
    <source>
        <dbReference type="ARBA" id="ARBA00023136"/>
    </source>
</evidence>
<feature type="transmembrane region" description="Helical" evidence="6">
    <location>
        <begin position="459"/>
        <end position="477"/>
    </location>
</feature>
<dbReference type="Proteomes" id="UP000275048">
    <property type="component" value="Unassembled WGS sequence"/>
</dbReference>
<organism evidence="8 9">
    <name type="scientific">Agromyces tardus</name>
    <dbReference type="NCBI Taxonomy" id="2583849"/>
    <lineage>
        <taxon>Bacteria</taxon>
        <taxon>Bacillati</taxon>
        <taxon>Actinomycetota</taxon>
        <taxon>Actinomycetes</taxon>
        <taxon>Micrococcales</taxon>
        <taxon>Microbacteriaceae</taxon>
        <taxon>Agromyces</taxon>
    </lineage>
</organism>
<feature type="transmembrane region" description="Helical" evidence="6">
    <location>
        <begin position="169"/>
        <end position="189"/>
    </location>
</feature>
<evidence type="ECO:0000256" key="1">
    <source>
        <dbReference type="ARBA" id="ARBA00004141"/>
    </source>
</evidence>
<keyword evidence="3 6" id="KW-1133">Transmembrane helix</keyword>
<keyword evidence="2 6" id="KW-0812">Transmembrane</keyword>
<dbReference type="GO" id="GO:0016020">
    <property type="term" value="C:membrane"/>
    <property type="evidence" value="ECO:0007669"/>
    <property type="project" value="UniProtKB-SubCell"/>
</dbReference>
<dbReference type="InterPro" id="IPR051533">
    <property type="entry name" value="WaaL-like"/>
</dbReference>
<sequence>MTRANVARPALDPRSSGTPVIVASGSVPVRPPARTCDTGANLTEGPGMSSTSERWAIRHPRIVDWWAGTWRWVLLAFGAVTVIYLLLDRGAQNGPMMALVIAAFVVAAALTSSKPLAIVLFAMPGLLIPQRIGIGGGDLSVSDAALAAAFGTALLLGQRPYSRPLRSLLMLNLVYQFATFFTVLVNPYVANTVEWVHAWLLVSGALIVGWAVGAAGYGRLALSLIVFTACALAVLTLGQAALQYASGNFGPAAPSWPISMHKNFVGTVFAFAAIVAYLNPDWVGWTRAWSRFAFWLLIAGVLVSQSRQALIGLMAAVVIAVIRRTHSGRSRLLLLLLLIPAGWLIISMVVEQVQSQNQHNSVFQRLDWFREVYHFWREAPIFGHGLRYWYQPGNLGYQPPQGELEVLASAGVVGLAAFVVMWIGILLVLWHIDPRFGTLAVAVVFCRLVQAQFDLFWVAAQVSIPFVIAGICLGAMAREERSADEGIGPSAQASSRLPSGAMR</sequence>
<evidence type="ECO:0000313" key="8">
    <source>
        <dbReference type="EMBL" id="RNB50074.1"/>
    </source>
</evidence>
<evidence type="ECO:0000259" key="7">
    <source>
        <dbReference type="Pfam" id="PF04932"/>
    </source>
</evidence>
<protein>
    <submittedName>
        <fullName evidence="8">O-antigen ligase domain-containing protein</fullName>
    </submittedName>
</protein>
<accession>A0A3M8AFT3</accession>
<evidence type="ECO:0000256" key="5">
    <source>
        <dbReference type="SAM" id="MobiDB-lite"/>
    </source>
</evidence>
<dbReference type="PANTHER" id="PTHR37422">
    <property type="entry name" value="TEICHURONIC ACID BIOSYNTHESIS PROTEIN TUAE"/>
    <property type="match status" value="1"/>
</dbReference>
<dbReference type="InterPro" id="IPR007016">
    <property type="entry name" value="O-antigen_ligase-rel_domated"/>
</dbReference>
<feature type="domain" description="O-antigen ligase-related" evidence="7">
    <location>
        <begin position="292"/>
        <end position="419"/>
    </location>
</feature>
<reference evidence="8 9" key="1">
    <citation type="submission" date="2018-10" db="EMBL/GenBank/DDBJ databases">
        <title>Isolation, diversity and antibacterial activity of antinobacteria from the wheat rhizosphere soil.</title>
        <authorList>
            <person name="Sun T."/>
        </authorList>
    </citation>
    <scope>NUCLEOTIDE SEQUENCE [LARGE SCALE GENOMIC DNA]</scope>
    <source>
        <strain evidence="8 9">SJ-23</strain>
    </source>
</reference>
<dbReference type="Pfam" id="PF04932">
    <property type="entry name" value="Wzy_C"/>
    <property type="match status" value="1"/>
</dbReference>
<dbReference type="GO" id="GO:0016874">
    <property type="term" value="F:ligase activity"/>
    <property type="evidence" value="ECO:0007669"/>
    <property type="project" value="UniProtKB-KW"/>
</dbReference>
<keyword evidence="4 6" id="KW-0472">Membrane</keyword>
<dbReference type="OrthoDB" id="3837781at2"/>
<evidence type="ECO:0000256" key="3">
    <source>
        <dbReference type="ARBA" id="ARBA00022989"/>
    </source>
</evidence>
<keyword evidence="8" id="KW-0436">Ligase</keyword>
<name>A0A3M8AFT3_9MICO</name>
<dbReference type="AlphaFoldDB" id="A0A3M8AFT3"/>
<dbReference type="EMBL" id="RHHB01000011">
    <property type="protein sequence ID" value="RNB50074.1"/>
    <property type="molecule type" value="Genomic_DNA"/>
</dbReference>
<evidence type="ECO:0000256" key="6">
    <source>
        <dbReference type="SAM" id="Phobius"/>
    </source>
</evidence>
<keyword evidence="9" id="KW-1185">Reference proteome</keyword>
<dbReference type="PANTHER" id="PTHR37422:SF13">
    <property type="entry name" value="LIPOPOLYSACCHARIDE BIOSYNTHESIS PROTEIN PA4999-RELATED"/>
    <property type="match status" value="1"/>
</dbReference>
<comment type="caution">
    <text evidence="8">The sequence shown here is derived from an EMBL/GenBank/DDBJ whole genome shotgun (WGS) entry which is preliminary data.</text>
</comment>
<feature type="transmembrane region" description="Helical" evidence="6">
    <location>
        <begin position="195"/>
        <end position="213"/>
    </location>
</feature>
<feature type="transmembrane region" description="Helical" evidence="6">
    <location>
        <begin position="220"/>
        <end position="242"/>
    </location>
</feature>
<feature type="transmembrane region" description="Helical" evidence="6">
    <location>
        <begin position="69"/>
        <end position="87"/>
    </location>
</feature>
<evidence type="ECO:0000256" key="2">
    <source>
        <dbReference type="ARBA" id="ARBA00022692"/>
    </source>
</evidence>